<dbReference type="InterPro" id="IPR003675">
    <property type="entry name" value="Rce1/LyrA-like_dom"/>
</dbReference>
<evidence type="ECO:0000259" key="2">
    <source>
        <dbReference type="Pfam" id="PF02517"/>
    </source>
</evidence>
<protein>
    <recommendedName>
        <fullName evidence="2">CAAX prenyl protease 2/Lysostaphin resistance protein A-like domain-containing protein</fullName>
    </recommendedName>
</protein>
<dbReference type="OrthoDB" id="3609935at2"/>
<dbReference type="AlphaFoldDB" id="A0A1C7ECY5"/>
<feature type="transmembrane region" description="Helical" evidence="1">
    <location>
        <begin position="206"/>
        <end position="224"/>
    </location>
</feature>
<feature type="transmembrane region" description="Helical" evidence="1">
    <location>
        <begin position="46"/>
        <end position="64"/>
    </location>
</feature>
<dbReference type="Pfam" id="PF02517">
    <property type="entry name" value="Rce1-like"/>
    <property type="match status" value="1"/>
</dbReference>
<organism evidence="3 4">
    <name type="scientific">Planococcus plakortidis</name>
    <dbReference type="NCBI Taxonomy" id="1038856"/>
    <lineage>
        <taxon>Bacteria</taxon>
        <taxon>Bacillati</taxon>
        <taxon>Bacillota</taxon>
        <taxon>Bacilli</taxon>
        <taxon>Bacillales</taxon>
        <taxon>Caryophanaceae</taxon>
        <taxon>Planococcus</taxon>
    </lineage>
</organism>
<proteinExistence type="predicted"/>
<feature type="transmembrane region" description="Helical" evidence="1">
    <location>
        <begin position="262"/>
        <end position="283"/>
    </location>
</feature>
<dbReference type="GO" id="GO:0080120">
    <property type="term" value="P:CAAX-box protein maturation"/>
    <property type="evidence" value="ECO:0007669"/>
    <property type="project" value="UniProtKB-ARBA"/>
</dbReference>
<keyword evidence="1" id="KW-0472">Membrane</keyword>
<evidence type="ECO:0000313" key="4">
    <source>
        <dbReference type="Proteomes" id="UP000092650"/>
    </source>
</evidence>
<keyword evidence="1" id="KW-0812">Transmembrane</keyword>
<feature type="transmembrane region" description="Helical" evidence="1">
    <location>
        <begin position="85"/>
        <end position="103"/>
    </location>
</feature>
<feature type="transmembrane region" description="Helical" evidence="1">
    <location>
        <begin position="174"/>
        <end position="194"/>
    </location>
</feature>
<dbReference type="RefSeq" id="WP_068872450.1">
    <property type="nucleotide sequence ID" value="NZ_CP016539.2"/>
</dbReference>
<feature type="transmembrane region" description="Helical" evidence="1">
    <location>
        <begin position="9"/>
        <end position="26"/>
    </location>
</feature>
<evidence type="ECO:0000256" key="1">
    <source>
        <dbReference type="SAM" id="Phobius"/>
    </source>
</evidence>
<feature type="transmembrane region" description="Helical" evidence="1">
    <location>
        <begin position="145"/>
        <end position="162"/>
    </location>
</feature>
<feature type="transmembrane region" description="Helical" evidence="1">
    <location>
        <begin position="109"/>
        <end position="125"/>
    </location>
</feature>
<dbReference type="Proteomes" id="UP000092650">
    <property type="component" value="Chromosome"/>
</dbReference>
<evidence type="ECO:0000313" key="3">
    <source>
        <dbReference type="EMBL" id="ANU21555.1"/>
    </source>
</evidence>
<dbReference type="GO" id="GO:0004175">
    <property type="term" value="F:endopeptidase activity"/>
    <property type="evidence" value="ECO:0007669"/>
    <property type="project" value="UniProtKB-ARBA"/>
</dbReference>
<reference evidence="3" key="1">
    <citation type="submission" date="2016-10" db="EMBL/GenBank/DDBJ databases">
        <authorList>
            <person name="See-Too W.S."/>
        </authorList>
    </citation>
    <scope>NUCLEOTIDE SEQUENCE [LARGE SCALE GENOMIC DNA]</scope>
    <source>
        <strain evidence="3">DSM 23997</strain>
    </source>
</reference>
<keyword evidence="1" id="KW-1133">Transmembrane helix</keyword>
<gene>
    <name evidence="3" type="ORF">BBI15_15890</name>
</gene>
<dbReference type="KEGG" id="ppla:BBI15_15890"/>
<feature type="transmembrane region" description="Helical" evidence="1">
    <location>
        <begin position="236"/>
        <end position="255"/>
    </location>
</feature>
<name>A0A1C7ECY5_9BACL</name>
<dbReference type="STRING" id="1038856.BBI15_15890"/>
<dbReference type="EMBL" id="CP016539">
    <property type="protein sequence ID" value="ANU21555.1"/>
    <property type="molecule type" value="Genomic_DNA"/>
</dbReference>
<keyword evidence="4" id="KW-1185">Reference proteome</keyword>
<sequence>MINTSKNSYLIYITIVILVVSSIWIILSNNGRIIVSADFDDSLLLWHHWLIVGLPFIILYLLPYKNPKILSLQEEEKQTLKSQTHYLLIAALFYFLALIITPAEHVFDFFYIYKLVFLLFVPLIIFKWKPKIKLHRHSAKKQWKFALIPVVVWIFMYFFSPWSSSESNTYEMNFLILLTGALVSFLLNSVLEELFYRVWLQTRLEIFLGTWPAICVTALLWAVWHVTIQSAGSFDVTLANSIANHGLMGLFLGLLWSKYRNFWVLIIVHGLTNFPLEIISRLLGN</sequence>
<feature type="domain" description="CAAX prenyl protease 2/Lysostaphin resistance protein A-like" evidence="2">
    <location>
        <begin position="178"/>
        <end position="274"/>
    </location>
</feature>
<accession>A0A1C7ECY5</accession>